<feature type="transmembrane region" description="Helical" evidence="6">
    <location>
        <begin position="252"/>
        <end position="273"/>
    </location>
</feature>
<feature type="transmembrane region" description="Helical" evidence="6">
    <location>
        <begin position="460"/>
        <end position="486"/>
    </location>
</feature>
<feature type="transmembrane region" description="Helical" evidence="6">
    <location>
        <begin position="172"/>
        <end position="191"/>
    </location>
</feature>
<feature type="transmembrane region" description="Helical" evidence="6">
    <location>
        <begin position="347"/>
        <end position="367"/>
    </location>
</feature>
<comment type="subcellular location">
    <subcellularLocation>
        <location evidence="1">Membrane</location>
        <topology evidence="1">Multi-pass membrane protein</topology>
    </subcellularLocation>
</comment>
<gene>
    <name evidence="8" type="ORF">GA0070612_5495</name>
</gene>
<evidence type="ECO:0000313" key="9">
    <source>
        <dbReference type="Proteomes" id="UP000198224"/>
    </source>
</evidence>
<organism evidence="8 9">
    <name type="scientific">Micromonospora chokoriensis</name>
    <dbReference type="NCBI Taxonomy" id="356851"/>
    <lineage>
        <taxon>Bacteria</taxon>
        <taxon>Bacillati</taxon>
        <taxon>Actinomycetota</taxon>
        <taxon>Actinomycetes</taxon>
        <taxon>Micromonosporales</taxon>
        <taxon>Micromonosporaceae</taxon>
        <taxon>Micromonospora</taxon>
    </lineage>
</organism>
<feature type="region of interest" description="Disordered" evidence="5">
    <location>
        <begin position="406"/>
        <end position="425"/>
    </location>
</feature>
<feature type="transmembrane region" description="Helical" evidence="6">
    <location>
        <begin position="315"/>
        <end position="335"/>
    </location>
</feature>
<evidence type="ECO:0000256" key="1">
    <source>
        <dbReference type="ARBA" id="ARBA00004141"/>
    </source>
</evidence>
<feature type="transmembrane region" description="Helical" evidence="6">
    <location>
        <begin position="687"/>
        <end position="706"/>
    </location>
</feature>
<dbReference type="Proteomes" id="UP000198224">
    <property type="component" value="Chromosome I"/>
</dbReference>
<evidence type="ECO:0000256" key="5">
    <source>
        <dbReference type="SAM" id="MobiDB-lite"/>
    </source>
</evidence>
<keyword evidence="9" id="KW-1185">Reference proteome</keyword>
<feature type="transmembrane region" description="Helical" evidence="6">
    <location>
        <begin position="577"/>
        <end position="597"/>
    </location>
</feature>
<feature type="transmembrane region" description="Helical" evidence="6">
    <location>
        <begin position="141"/>
        <end position="160"/>
    </location>
</feature>
<feature type="transmembrane region" description="Helical" evidence="6">
    <location>
        <begin position="228"/>
        <end position="246"/>
    </location>
</feature>
<dbReference type="PANTHER" id="PTHR37422:SF13">
    <property type="entry name" value="LIPOPOLYSACCHARIDE BIOSYNTHESIS PROTEIN PA4999-RELATED"/>
    <property type="match status" value="1"/>
</dbReference>
<dbReference type="PANTHER" id="PTHR37422">
    <property type="entry name" value="TEICHURONIC ACID BIOSYNTHESIS PROTEIN TUAE"/>
    <property type="match status" value="1"/>
</dbReference>
<evidence type="ECO:0000256" key="3">
    <source>
        <dbReference type="ARBA" id="ARBA00022989"/>
    </source>
</evidence>
<feature type="region of interest" description="Disordered" evidence="5">
    <location>
        <begin position="866"/>
        <end position="908"/>
    </location>
</feature>
<feature type="transmembrane region" description="Helical" evidence="6">
    <location>
        <begin position="373"/>
        <end position="395"/>
    </location>
</feature>
<proteinExistence type="predicted"/>
<evidence type="ECO:0000256" key="2">
    <source>
        <dbReference type="ARBA" id="ARBA00022692"/>
    </source>
</evidence>
<dbReference type="Pfam" id="PF13440">
    <property type="entry name" value="Polysacc_synt_3"/>
    <property type="match status" value="1"/>
</dbReference>
<feature type="transmembrane region" description="Helical" evidence="6">
    <location>
        <begin position="285"/>
        <end position="309"/>
    </location>
</feature>
<evidence type="ECO:0000259" key="7">
    <source>
        <dbReference type="Pfam" id="PF04932"/>
    </source>
</evidence>
<evidence type="ECO:0000256" key="6">
    <source>
        <dbReference type="SAM" id="Phobius"/>
    </source>
</evidence>
<dbReference type="Pfam" id="PF04932">
    <property type="entry name" value="Wzy_C"/>
    <property type="match status" value="1"/>
</dbReference>
<keyword evidence="4 6" id="KW-0472">Membrane</keyword>
<dbReference type="EMBL" id="LT607409">
    <property type="protein sequence ID" value="SCF25981.1"/>
    <property type="molecule type" value="Genomic_DNA"/>
</dbReference>
<feature type="domain" description="O-antigen ligase-related" evidence="7">
    <location>
        <begin position="650"/>
        <end position="800"/>
    </location>
</feature>
<dbReference type="AlphaFoldDB" id="A0A1C4Z068"/>
<feature type="transmembrane region" description="Helical" evidence="6">
    <location>
        <begin position="36"/>
        <end position="54"/>
    </location>
</feature>
<feature type="transmembrane region" description="Helical" evidence="6">
    <location>
        <begin position="82"/>
        <end position="104"/>
    </location>
</feature>
<dbReference type="GO" id="GO:0016020">
    <property type="term" value="C:membrane"/>
    <property type="evidence" value="ECO:0007669"/>
    <property type="project" value="UniProtKB-SubCell"/>
</dbReference>
<feature type="transmembrane region" description="Helical" evidence="6">
    <location>
        <begin position="525"/>
        <end position="542"/>
    </location>
</feature>
<reference evidence="9" key="1">
    <citation type="submission" date="2016-06" db="EMBL/GenBank/DDBJ databases">
        <authorList>
            <person name="Varghese N."/>
            <person name="Submissions Spin"/>
        </authorList>
    </citation>
    <scope>NUCLEOTIDE SEQUENCE [LARGE SCALE GENOMIC DNA]</scope>
    <source>
        <strain evidence="9">DSM 45160</strain>
    </source>
</reference>
<feature type="transmembrane region" description="Helical" evidence="6">
    <location>
        <begin position="110"/>
        <end position="129"/>
    </location>
</feature>
<dbReference type="InterPro" id="IPR007016">
    <property type="entry name" value="O-antigen_ligase-rel_domated"/>
</dbReference>
<keyword evidence="3 6" id="KW-1133">Transmembrane helix</keyword>
<protein>
    <submittedName>
        <fullName evidence="8">Membrane protein involved in the export of O-antigen and teichoic acid</fullName>
    </submittedName>
</protein>
<feature type="transmembrane region" description="Helical" evidence="6">
    <location>
        <begin position="642"/>
        <end position="659"/>
    </location>
</feature>
<dbReference type="InterPro" id="IPR051533">
    <property type="entry name" value="WaaL-like"/>
</dbReference>
<accession>A0A1C4Z068</accession>
<evidence type="ECO:0000256" key="4">
    <source>
        <dbReference type="ARBA" id="ARBA00023136"/>
    </source>
</evidence>
<keyword evidence="2 6" id="KW-0812">Transmembrane</keyword>
<evidence type="ECO:0000313" key="8">
    <source>
        <dbReference type="EMBL" id="SCF25981.1"/>
    </source>
</evidence>
<sequence length="908" mass="93551">MSAAAAGSVGTRVVLLAVSLVTGVLAARVLGPHDRGVVAVVLACASIFGALLTVGMETANLRYAGGSVAAHRRTVWWSLRHVGTVGVGVAAAWGALAVVVGPAVRIGLDPVTFALALALGPVVLLSSLLGTAEIGRSHASVYNLTVIGGLLVYGVLLVVLTATGRADTNTVIGAYLLGQACAAAVLLVRALPLSREPGPPEDRAAYRSFARRVYAPNLAQFAMVRSQVPAIHLIAGAGAVGVYSVAVPFAEMLLVLPVALSLILVPAVAHGGADWHTVRRMSVRTLLITAVGAGLLAAVAPLAFPLLFGAQFAEAVPVLWAMLPGLIVLAVARTAQSYLTAVDRPGPPTLAAVSAAVAGLLAMAVLIPRFGTLGAGLAVSAGYVLYGLVVGWAFLGYRPAQGRRNGPTNMTITHGGRHTRSPRRERESVLPAWGRAAGVLVAGAAAGVVAVQDTTLLLRLAALAAVVLVITLPGFGLYCIALAVPASQLPLALAPDTTPLLALILCTLVGTLLRGRPARRGMPAVLIVTALTCLLALGVAIGGQPSQAFRSVAAIAVPLACIPLIDSARARSRSVLLVFAVAATAVGLVHAGLALVGTPMLAEENPALAESLSGLNHNAWGPMLLLALAVLLSRLRPGVSGPARLLTVAGVVAVTVSVVLSYSRSTYIGGALLLLCFVIQRRRTVALALTGMVVVLTVGLTGVQLVPEKVAERIAYTTVDGRLDSSSSVRLDLWLSALRMAGDYPVTGVGFQNFRAHLPEYFQSEITVAAVDVQIDSLNHAHNTYLTVLTQTGLVGVLLVGGLLFIVIRRLRRRLRAGDSTAEAAVLGMAAIGGCSLFGEPLLTLPVLIPFVLLLAVATARQPVETEAASGERRVGPRHAVSDRPVPTPGPIGYRAGRRRSTADRVLI</sequence>
<name>A0A1C4Z068_9ACTN</name>
<feature type="transmembrane region" description="Helical" evidence="6">
    <location>
        <begin position="492"/>
        <end position="513"/>
    </location>
</feature>
<feature type="transmembrane region" description="Helical" evidence="6">
    <location>
        <begin position="785"/>
        <end position="808"/>
    </location>
</feature>